<gene>
    <name evidence="8" type="ORF">FPZ44_00555</name>
</gene>
<comment type="subcellular location">
    <subcellularLocation>
        <location evidence="1">Cell membrane</location>
        <topology evidence="1">Multi-pass membrane protein</topology>
    </subcellularLocation>
</comment>
<keyword evidence="2" id="KW-1003">Cell membrane</keyword>
<dbReference type="PANTHER" id="PTHR30287:SF2">
    <property type="entry name" value="BLL1001 PROTEIN"/>
    <property type="match status" value="1"/>
</dbReference>
<dbReference type="InterPro" id="IPR038766">
    <property type="entry name" value="Membrane_comp_ABC_pdt"/>
</dbReference>
<dbReference type="RefSeq" id="WP_144986408.1">
    <property type="nucleotide sequence ID" value="NZ_VNJK01000001.1"/>
</dbReference>
<dbReference type="PANTHER" id="PTHR30287">
    <property type="entry name" value="MEMBRANE COMPONENT OF PREDICTED ABC SUPERFAMILY METABOLITE UPTAKE TRANSPORTER"/>
    <property type="match status" value="1"/>
</dbReference>
<keyword evidence="3 6" id="KW-0812">Transmembrane</keyword>
<evidence type="ECO:0000313" key="8">
    <source>
        <dbReference type="EMBL" id="TVX91676.1"/>
    </source>
</evidence>
<dbReference type="Pfam" id="PF02687">
    <property type="entry name" value="FtsX"/>
    <property type="match status" value="2"/>
</dbReference>
<feature type="domain" description="ABC3 transporter permease C-terminal" evidence="7">
    <location>
        <begin position="652"/>
        <end position="771"/>
    </location>
</feature>
<keyword evidence="5 6" id="KW-0472">Membrane</keyword>
<dbReference type="AlphaFoldDB" id="A0A559IVR2"/>
<feature type="transmembrane region" description="Helical" evidence="6">
    <location>
        <begin position="648"/>
        <end position="674"/>
    </location>
</feature>
<keyword evidence="9" id="KW-1185">Reference proteome</keyword>
<accession>A0A559IVR2</accession>
<feature type="domain" description="ABC3 transporter permease C-terminal" evidence="7">
    <location>
        <begin position="260"/>
        <end position="373"/>
    </location>
</feature>
<feature type="transmembrane region" description="Helical" evidence="6">
    <location>
        <begin position="745"/>
        <end position="766"/>
    </location>
</feature>
<dbReference type="InterPro" id="IPR003838">
    <property type="entry name" value="ABC3_permease_C"/>
</dbReference>
<feature type="transmembrane region" description="Helical" evidence="6">
    <location>
        <begin position="254"/>
        <end position="278"/>
    </location>
</feature>
<evidence type="ECO:0000256" key="3">
    <source>
        <dbReference type="ARBA" id="ARBA00022692"/>
    </source>
</evidence>
<evidence type="ECO:0000256" key="2">
    <source>
        <dbReference type="ARBA" id="ARBA00022475"/>
    </source>
</evidence>
<proteinExistence type="predicted"/>
<feature type="transmembrane region" description="Helical" evidence="6">
    <location>
        <begin position="425"/>
        <end position="446"/>
    </location>
</feature>
<organism evidence="8 9">
    <name type="scientific">Paenibacillus agilis</name>
    <dbReference type="NCBI Taxonomy" id="3020863"/>
    <lineage>
        <taxon>Bacteria</taxon>
        <taxon>Bacillati</taxon>
        <taxon>Bacillota</taxon>
        <taxon>Bacilli</taxon>
        <taxon>Bacillales</taxon>
        <taxon>Paenibacillaceae</taxon>
        <taxon>Paenibacillus</taxon>
    </lineage>
</organism>
<feature type="transmembrane region" description="Helical" evidence="6">
    <location>
        <begin position="695"/>
        <end position="715"/>
    </location>
</feature>
<dbReference type="Proteomes" id="UP000318102">
    <property type="component" value="Unassembled WGS sequence"/>
</dbReference>
<protein>
    <submittedName>
        <fullName evidence="8">ABC transporter permease</fullName>
    </submittedName>
</protein>
<sequence>MLLKMLKKDFARKKSITIVLFLFIWLSAVLVSAGSNMIVELSNSLTHLFTQSKAPHFVQMHAGDIDQSAIDTWSSTNKLVKEQQTVEMINIDGSNLFLGSKGESEKNSVMDISVVTQNKSFDLLLNLESKVIQVSEGEIAVPIYYKQQNDMKIGDQVKISAPPFEKVFTVVDFVRDVQMNPSIIHSKRFVIHPSDYDFVKQNYGELEYLIEFQLHDFSTLNEFSQAYQASQLPKKGPAIDLTLFKTLNALTDGAVAAVIIFVSILLNIIAILCIRFTLLATIEEDYREIGVLKAIGISSRYIKKIYLTKYVVLAAIAAVAGYVTSLFLNQFFTANILLYIGSAPKGIVDYAISIAAVAVIFFMVIFFCRLVLRRFNKISTVEALRSGSIGDAKMHRFSPSLNKSKLLAVPVFLGIKDVLQRFKMFRLLLVVFLVSSFMIVVPINFLNTIQSPTFTSYMGIGQSDIRIDLRQSDDMIARYANMLEVIQNDEDVTRFSPLVTSQFKLINSEGVEENISVETGDFSIFPLDYVKGNAPTKENEIALSYANSSGLKKDIGDELRFIVDGQEKKMVVSGIYQDVTNGGKTAKALLPFNKDNVLWYVVSLDLKSPQLMQQKMAEYEKAFYPAKVTDLKGYIDQTLGTTIEQIRLITVVATLIAVLVSILITSLFIKMVIAKDNAQIAIMRSIGFGLKEVRVKYVTMSLSVLIIGILLGTVISNTVGPMLVSTLMSSFGASQIEFIVDPVKAYLLSPLILILVVTITTLLSILSIKKSSVASLIAE</sequence>
<dbReference type="OrthoDB" id="9766372at2"/>
<evidence type="ECO:0000256" key="6">
    <source>
        <dbReference type="SAM" id="Phobius"/>
    </source>
</evidence>
<comment type="caution">
    <text evidence="8">The sequence shown here is derived from an EMBL/GenBank/DDBJ whole genome shotgun (WGS) entry which is preliminary data.</text>
</comment>
<reference evidence="8 9" key="1">
    <citation type="submission" date="2019-07" db="EMBL/GenBank/DDBJ databases">
        <authorList>
            <person name="Kim J."/>
        </authorList>
    </citation>
    <scope>NUCLEOTIDE SEQUENCE [LARGE SCALE GENOMIC DNA]</scope>
    <source>
        <strain evidence="8 9">N4</strain>
    </source>
</reference>
<evidence type="ECO:0000256" key="5">
    <source>
        <dbReference type="ARBA" id="ARBA00023136"/>
    </source>
</evidence>
<dbReference type="GO" id="GO:0005886">
    <property type="term" value="C:plasma membrane"/>
    <property type="evidence" value="ECO:0007669"/>
    <property type="project" value="UniProtKB-SubCell"/>
</dbReference>
<dbReference type="EMBL" id="VNJK01000001">
    <property type="protein sequence ID" value="TVX91676.1"/>
    <property type="molecule type" value="Genomic_DNA"/>
</dbReference>
<evidence type="ECO:0000313" key="9">
    <source>
        <dbReference type="Proteomes" id="UP000318102"/>
    </source>
</evidence>
<feature type="transmembrane region" description="Helical" evidence="6">
    <location>
        <begin position="310"/>
        <end position="332"/>
    </location>
</feature>
<evidence type="ECO:0000256" key="1">
    <source>
        <dbReference type="ARBA" id="ARBA00004651"/>
    </source>
</evidence>
<evidence type="ECO:0000256" key="4">
    <source>
        <dbReference type="ARBA" id="ARBA00022989"/>
    </source>
</evidence>
<keyword evidence="4 6" id="KW-1133">Transmembrane helix</keyword>
<evidence type="ECO:0000259" key="7">
    <source>
        <dbReference type="Pfam" id="PF02687"/>
    </source>
</evidence>
<name>A0A559IVR2_9BACL</name>
<feature type="transmembrane region" description="Helical" evidence="6">
    <location>
        <begin position="352"/>
        <end position="372"/>
    </location>
</feature>